<feature type="compositionally biased region" description="Basic and acidic residues" evidence="1">
    <location>
        <begin position="51"/>
        <end position="61"/>
    </location>
</feature>
<feature type="region of interest" description="Disordered" evidence="1">
    <location>
        <begin position="51"/>
        <end position="91"/>
    </location>
</feature>
<evidence type="ECO:0000256" key="1">
    <source>
        <dbReference type="SAM" id="MobiDB-lite"/>
    </source>
</evidence>
<gene>
    <name evidence="2" type="ORF">EYF80_024136</name>
</gene>
<dbReference type="EMBL" id="SRLO01000232">
    <property type="protein sequence ID" value="TNN65607.1"/>
    <property type="molecule type" value="Genomic_DNA"/>
</dbReference>
<proteinExistence type="predicted"/>
<evidence type="ECO:0000313" key="2">
    <source>
        <dbReference type="EMBL" id="TNN65607.1"/>
    </source>
</evidence>
<dbReference type="Proteomes" id="UP000314294">
    <property type="component" value="Unassembled WGS sequence"/>
</dbReference>
<sequence>MVQNRHLAIFLKNTLISCLPIGSNFLPRNVATRHGTPPLCTWLIESEAAMHETKRNGETGRRPARGPGSAVSRSQRGPNPRPPSGPNGSLY</sequence>
<organism evidence="2 3">
    <name type="scientific">Liparis tanakae</name>
    <name type="common">Tanaka's snailfish</name>
    <dbReference type="NCBI Taxonomy" id="230148"/>
    <lineage>
        <taxon>Eukaryota</taxon>
        <taxon>Metazoa</taxon>
        <taxon>Chordata</taxon>
        <taxon>Craniata</taxon>
        <taxon>Vertebrata</taxon>
        <taxon>Euteleostomi</taxon>
        <taxon>Actinopterygii</taxon>
        <taxon>Neopterygii</taxon>
        <taxon>Teleostei</taxon>
        <taxon>Neoteleostei</taxon>
        <taxon>Acanthomorphata</taxon>
        <taxon>Eupercaria</taxon>
        <taxon>Perciformes</taxon>
        <taxon>Cottioidei</taxon>
        <taxon>Cottales</taxon>
        <taxon>Liparidae</taxon>
        <taxon>Liparis</taxon>
    </lineage>
</organism>
<reference evidence="2 3" key="1">
    <citation type="submission" date="2019-03" db="EMBL/GenBank/DDBJ databases">
        <title>First draft genome of Liparis tanakae, snailfish: a comprehensive survey of snailfish specific genes.</title>
        <authorList>
            <person name="Kim W."/>
            <person name="Song I."/>
            <person name="Jeong J.-H."/>
            <person name="Kim D."/>
            <person name="Kim S."/>
            <person name="Ryu S."/>
            <person name="Song J.Y."/>
            <person name="Lee S.K."/>
        </authorList>
    </citation>
    <scope>NUCLEOTIDE SEQUENCE [LARGE SCALE GENOMIC DNA]</scope>
    <source>
        <tissue evidence="2">Muscle</tissue>
    </source>
</reference>
<comment type="caution">
    <text evidence="2">The sequence shown here is derived from an EMBL/GenBank/DDBJ whole genome shotgun (WGS) entry which is preliminary data.</text>
</comment>
<name>A0A4Z2HIK7_9TELE</name>
<evidence type="ECO:0000313" key="3">
    <source>
        <dbReference type="Proteomes" id="UP000314294"/>
    </source>
</evidence>
<protein>
    <submittedName>
        <fullName evidence="2">Uncharacterized protein</fullName>
    </submittedName>
</protein>
<keyword evidence="3" id="KW-1185">Reference proteome</keyword>
<accession>A0A4Z2HIK7</accession>
<dbReference type="AlphaFoldDB" id="A0A4Z2HIK7"/>